<keyword evidence="4" id="KW-1185">Reference proteome</keyword>
<dbReference type="RefSeq" id="WP_013837733.1">
    <property type="nucleotide sequence ID" value="NC_015588.1"/>
</dbReference>
<feature type="transmembrane region" description="Helical" evidence="2">
    <location>
        <begin position="40"/>
        <end position="60"/>
    </location>
</feature>
<evidence type="ECO:0000256" key="1">
    <source>
        <dbReference type="SAM" id="MobiDB-lite"/>
    </source>
</evidence>
<accession>F6FUS7</accession>
<evidence type="ECO:0000313" key="3">
    <source>
        <dbReference type="EMBL" id="AEG43338.1"/>
    </source>
</evidence>
<feature type="region of interest" description="Disordered" evidence="1">
    <location>
        <begin position="1"/>
        <end position="30"/>
    </location>
</feature>
<dbReference type="EMBL" id="CP002810">
    <property type="protein sequence ID" value="AEG43338.1"/>
    <property type="molecule type" value="Genomic_DNA"/>
</dbReference>
<dbReference type="STRING" id="743718.Isova_0543"/>
<organism evidence="4">
    <name type="scientific">Isoptericola variabilis (strain 225)</name>
    <dbReference type="NCBI Taxonomy" id="743718"/>
    <lineage>
        <taxon>Bacteria</taxon>
        <taxon>Bacillati</taxon>
        <taxon>Actinomycetota</taxon>
        <taxon>Actinomycetes</taxon>
        <taxon>Micrococcales</taxon>
        <taxon>Promicromonosporaceae</taxon>
        <taxon>Isoptericola</taxon>
    </lineage>
</organism>
<dbReference type="HOGENOM" id="CLU_086032_0_0_11"/>
<name>F6FUS7_ISOV2</name>
<dbReference type="Proteomes" id="UP000009236">
    <property type="component" value="Chromosome"/>
</dbReference>
<dbReference type="AlphaFoldDB" id="F6FUS7"/>
<proteinExistence type="predicted"/>
<dbReference type="KEGG" id="iva:Isova_0543"/>
<evidence type="ECO:0000313" key="4">
    <source>
        <dbReference type="Proteomes" id="UP000009236"/>
    </source>
</evidence>
<feature type="region of interest" description="Disordered" evidence="1">
    <location>
        <begin position="68"/>
        <end position="90"/>
    </location>
</feature>
<protein>
    <submittedName>
        <fullName evidence="3">Uncharacterized protein</fullName>
    </submittedName>
</protein>
<evidence type="ECO:0000256" key="2">
    <source>
        <dbReference type="SAM" id="Phobius"/>
    </source>
</evidence>
<sequence length="229" mass="23888">MSGQRTGGSRPSYLSPDYRSPGDRVHRRPSAAVLRRRRRVVAGLALGVVLLVAVLTAFVWPGFARSDDPTPAATVTAPPPTPTVEPTGRPENQTALLTALPDTVLQLALRAVEPRADWEDERDAVEAWTLAYADGPDANAAGAAVVRLVVGQWGDERTAGGVLDDLLADAGEATMSGDVTVDGESAGTYAVTPGAEDGTAVVTWRNGTVVLQATGPAGLVEDFYSAFPL</sequence>
<reference evidence="3 4" key="1">
    <citation type="submission" date="2011-05" db="EMBL/GenBank/DDBJ databases">
        <title>Complete sequence of Isoptericola variabilis 225.</title>
        <authorList>
            <consortium name="US DOE Joint Genome Institute"/>
            <person name="Lucas S."/>
            <person name="Han J."/>
            <person name="Lapidus A."/>
            <person name="Cheng J.-F."/>
            <person name="Goodwin L."/>
            <person name="Pitluck S."/>
            <person name="Peters L."/>
            <person name="Mikhailova N."/>
            <person name="Zeytun A."/>
            <person name="Han C."/>
            <person name="Tapia R."/>
            <person name="Land M."/>
            <person name="Hauser L."/>
            <person name="Kyrpides N."/>
            <person name="Ivanova N."/>
            <person name="Pagani I."/>
            <person name="Siebers A."/>
            <person name="Allgaier M."/>
            <person name="Thelen M."/>
            <person name="Hugenholtz P."/>
            <person name="Gladden J."/>
            <person name="Woyke T."/>
        </authorList>
    </citation>
    <scope>NUCLEOTIDE SEQUENCE [LARGE SCALE GENOMIC DNA]</scope>
    <source>
        <strain evidence="4">225</strain>
    </source>
</reference>
<gene>
    <name evidence="3" type="ordered locus">Isova_0543</name>
</gene>
<keyword evidence="2" id="KW-0472">Membrane</keyword>
<dbReference type="eggNOG" id="ENOG5033B3F">
    <property type="taxonomic scope" value="Bacteria"/>
</dbReference>
<keyword evidence="2" id="KW-0812">Transmembrane</keyword>
<keyword evidence="2" id="KW-1133">Transmembrane helix</keyword>